<protein>
    <submittedName>
        <fullName evidence="1">Uncharacterized protein</fullName>
    </submittedName>
</protein>
<reference evidence="1" key="1">
    <citation type="journal article" date="2014" name="Funct. Integr. Genomics">
        <title>The barley Frost resistance-H2 locus.</title>
        <authorList>
            <person name="Pasquariello M."/>
            <person name="Barabaschi D."/>
            <person name="Himmelbach A."/>
            <person name="Steuernagel B."/>
            <person name="Ariyadasa R."/>
            <person name="Stein N."/>
            <person name="Gandolfi F."/>
            <person name="Tenedini E."/>
            <person name="Bernardis I."/>
            <person name="Tagliafico E."/>
            <person name="Pecchioni N."/>
            <person name="Francia E."/>
        </authorList>
    </citation>
    <scope>NUCLEOTIDE SEQUENCE</scope>
</reference>
<organism evidence="1">
    <name type="scientific">Hordeum vulgare subsp. vulgare</name>
    <name type="common">Domesticated barley</name>
    <dbReference type="NCBI Taxonomy" id="112509"/>
    <lineage>
        <taxon>Eukaryota</taxon>
        <taxon>Viridiplantae</taxon>
        <taxon>Streptophyta</taxon>
        <taxon>Embryophyta</taxon>
        <taxon>Tracheophyta</taxon>
        <taxon>Spermatophyta</taxon>
        <taxon>Magnoliopsida</taxon>
        <taxon>Liliopsida</taxon>
        <taxon>Poales</taxon>
        <taxon>Poaceae</taxon>
        <taxon>BOP clade</taxon>
        <taxon>Pooideae</taxon>
        <taxon>Triticodae</taxon>
        <taxon>Triticeae</taxon>
        <taxon>Hordeinae</taxon>
        <taxon>Hordeum</taxon>
    </lineage>
</organism>
<dbReference type="EMBL" id="KF686739">
    <property type="protein sequence ID" value="AGW47720.1"/>
    <property type="molecule type" value="Genomic_DNA"/>
</dbReference>
<evidence type="ECO:0000313" key="1">
    <source>
        <dbReference type="EMBL" id="AGW47720.1"/>
    </source>
</evidence>
<dbReference type="AlphaFoldDB" id="A0A023IND8"/>
<sequence length="235" mass="25903">MQDAVIPLRDPCGRSPNPYKQGWGNLDNLIGGSNDTMKLHTMAYGFEVTSNTRGNLHNLIGDPDACLELYTITIELRGTTKLLGCQGIHIKQFLGYQLPNGNKLLKLHFHVSSWRTQVDATNAMGDLRYHPRWITNDVPVKVDLEESPSRVSHLRGCTTESSSEVFVGAAMKLGRSFNGASPNPQELRWGCNEARPEFQWSFTEAVRSSIGAAMKLGRSFNEASPEQSGAPSGLQ</sequence>
<name>A0A023IND8_HORVV</name>
<proteinExistence type="predicted"/>
<accession>A0A023IND8</accession>